<feature type="transmembrane region" description="Helical" evidence="4">
    <location>
        <begin position="403"/>
        <end position="426"/>
    </location>
</feature>
<feature type="compositionally biased region" description="Low complexity" evidence="3">
    <location>
        <begin position="487"/>
        <end position="497"/>
    </location>
</feature>
<evidence type="ECO:0000256" key="2">
    <source>
        <dbReference type="ARBA" id="ARBA00023004"/>
    </source>
</evidence>
<feature type="region of interest" description="Disordered" evidence="3">
    <location>
        <begin position="378"/>
        <end position="398"/>
    </location>
</feature>
<keyword evidence="4" id="KW-0472">Membrane</keyword>
<feature type="chain" id="PRO_5021478769" evidence="5">
    <location>
        <begin position="21"/>
        <end position="614"/>
    </location>
</feature>
<feature type="region of interest" description="Disordered" evidence="3">
    <location>
        <begin position="434"/>
        <end position="469"/>
    </location>
</feature>
<feature type="compositionally biased region" description="Basic and acidic residues" evidence="3">
    <location>
        <begin position="593"/>
        <end position="608"/>
    </location>
</feature>
<evidence type="ECO:0000256" key="1">
    <source>
        <dbReference type="ARBA" id="ARBA00022737"/>
    </source>
</evidence>
<dbReference type="InterPro" id="IPR015915">
    <property type="entry name" value="Kelch-typ_b-propeller"/>
</dbReference>
<evidence type="ECO:0000256" key="5">
    <source>
        <dbReference type="SAM" id="SignalP"/>
    </source>
</evidence>
<dbReference type="SUPFAM" id="SSF117281">
    <property type="entry name" value="Kelch motif"/>
    <property type="match status" value="1"/>
</dbReference>
<organism evidence="6 7">
    <name type="scientific">Venturia nashicola</name>
    <dbReference type="NCBI Taxonomy" id="86259"/>
    <lineage>
        <taxon>Eukaryota</taxon>
        <taxon>Fungi</taxon>
        <taxon>Dikarya</taxon>
        <taxon>Ascomycota</taxon>
        <taxon>Pezizomycotina</taxon>
        <taxon>Dothideomycetes</taxon>
        <taxon>Pleosporomycetidae</taxon>
        <taxon>Venturiales</taxon>
        <taxon>Venturiaceae</taxon>
        <taxon>Venturia</taxon>
    </lineage>
</organism>
<evidence type="ECO:0000256" key="4">
    <source>
        <dbReference type="SAM" id="Phobius"/>
    </source>
</evidence>
<dbReference type="AlphaFoldDB" id="A0A4Z1NEE7"/>
<dbReference type="STRING" id="86259.A0A4Z1NEE7"/>
<accession>A0A4Z1NEE7</accession>
<dbReference type="Gene3D" id="2.120.10.80">
    <property type="entry name" value="Kelch-type beta propeller"/>
    <property type="match status" value="1"/>
</dbReference>
<feature type="compositionally biased region" description="Pro residues" evidence="3">
    <location>
        <begin position="508"/>
        <end position="517"/>
    </location>
</feature>
<protein>
    <submittedName>
        <fullName evidence="6">Cell wall anchored protein</fullName>
    </submittedName>
</protein>
<feature type="compositionally biased region" description="Low complexity" evidence="3">
    <location>
        <begin position="384"/>
        <end position="394"/>
    </location>
</feature>
<evidence type="ECO:0000313" key="6">
    <source>
        <dbReference type="EMBL" id="TID12725.1"/>
    </source>
</evidence>
<feature type="compositionally biased region" description="Low complexity" evidence="3">
    <location>
        <begin position="554"/>
        <end position="577"/>
    </location>
</feature>
<keyword evidence="5" id="KW-0732">Signal</keyword>
<dbReference type="GO" id="GO:0019760">
    <property type="term" value="P:glucosinolate metabolic process"/>
    <property type="evidence" value="ECO:0007669"/>
    <property type="project" value="UniProtKB-ARBA"/>
</dbReference>
<feature type="signal peptide" evidence="5">
    <location>
        <begin position="1"/>
        <end position="20"/>
    </location>
</feature>
<dbReference type="PANTHER" id="PTHR47435">
    <property type="entry name" value="KELCH REPEAT PROTEIN (AFU_ORTHOLOGUE AFUA_5G12780)"/>
    <property type="match status" value="1"/>
</dbReference>
<name>A0A4Z1NEE7_9PEZI</name>
<gene>
    <name evidence="6" type="ORF">E6O75_ATG10332</name>
</gene>
<keyword evidence="4" id="KW-0812">Transmembrane</keyword>
<sequence length="614" mass="66584">MFSVLVSLPAFLSLVGRSYQDQKDPVRDFCRRFGHATAHIDQRLFVDGGLLNWNPLDQNPNNFSPYLLYSSLTNPYKGMPLQYANLTKPSTVPDVSGGILWTDEVNKFFYQFGGEFQGTAQNFDALPYYDALYDRWNTTNIPRDLNRVSFGAGVAVNERAEGYYLGGWMSSSTIPGWTGNPIATANLVRFDMIKRTFTNNTGPDLRGRAEGAMVFLPAGDNGLLVYFGGILDPTRNGSMFASPMNMIYIYDILSGKWIKWWPASSTPKNTSERGHHTLTCNVINRSQMLIMGGSFPNTQECDAPDQSGTHNMDLSGDSTRLWQSFEPNKSIYNVPPEIVAKIGGDGSGGATVRIPEKDWDSNDLGVYFTRVPDLGVRTATREIPTSTSTSKPGSSTGGRRTGAIIGAALGGLVFLALLLIGCLLLLKRIKSKREENGATGSPGELDGTSNPKELYTDPKYFSASHGSGVNGNGTRAMQAYFQTGEAHSSPQQQQHSQIYEMDDASSPHTPPPPPPPRHVSAQGRSYSAGQERGYSDVPAGRHTPLSVGQGRSYSTGSTQAPASSPSARPISPSSAGSNGVFPMGPYYPASQEPAEHPALRSQRSEKRLAGRMGS</sequence>
<keyword evidence="7" id="KW-1185">Reference proteome</keyword>
<reference evidence="6 7" key="1">
    <citation type="submission" date="2019-04" db="EMBL/GenBank/DDBJ databases">
        <title>High contiguity whole genome sequence and gene annotation resource for two Venturia nashicola isolates.</title>
        <authorList>
            <person name="Prokchorchik M."/>
            <person name="Won K."/>
            <person name="Lee Y."/>
            <person name="Choi E.D."/>
            <person name="Segonzac C."/>
            <person name="Sohn K.H."/>
        </authorList>
    </citation>
    <scope>NUCLEOTIDE SEQUENCE [LARGE SCALE GENOMIC DNA]</scope>
    <source>
        <strain evidence="6 7">PRI2</strain>
    </source>
</reference>
<evidence type="ECO:0000256" key="3">
    <source>
        <dbReference type="SAM" id="MobiDB-lite"/>
    </source>
</evidence>
<keyword evidence="1" id="KW-0677">Repeat</keyword>
<feature type="region of interest" description="Disordered" evidence="3">
    <location>
        <begin position="484"/>
        <end position="614"/>
    </location>
</feature>
<keyword evidence="4" id="KW-1133">Transmembrane helix</keyword>
<comment type="caution">
    <text evidence="6">The sequence shown here is derived from an EMBL/GenBank/DDBJ whole genome shotgun (WGS) entry which is preliminary data.</text>
</comment>
<dbReference type="EMBL" id="SNSC02000035">
    <property type="protein sequence ID" value="TID12725.1"/>
    <property type="molecule type" value="Genomic_DNA"/>
</dbReference>
<dbReference type="PANTHER" id="PTHR47435:SF4">
    <property type="entry name" value="KELCH REPEAT PROTEIN (AFU_ORTHOLOGUE AFUA_5G12780)"/>
    <property type="match status" value="1"/>
</dbReference>
<dbReference type="Proteomes" id="UP000298493">
    <property type="component" value="Unassembled WGS sequence"/>
</dbReference>
<evidence type="ECO:0000313" key="7">
    <source>
        <dbReference type="Proteomes" id="UP000298493"/>
    </source>
</evidence>
<proteinExistence type="predicted"/>
<keyword evidence="2" id="KW-0408">Iron</keyword>